<keyword evidence="1" id="KW-0732">Signal</keyword>
<reference evidence="3 4" key="1">
    <citation type="submission" date="2020-04" db="EMBL/GenBank/DDBJ databases">
        <title>Vibrio sp. SM6, a novel species isolated from seawater.</title>
        <authorList>
            <person name="Wang X."/>
        </authorList>
    </citation>
    <scope>NUCLEOTIDE SEQUENCE [LARGE SCALE GENOMIC DNA]</scope>
    <source>
        <strain evidence="3 4">SM6</strain>
    </source>
</reference>
<dbReference type="Pfam" id="PF14467">
    <property type="entry name" value="DUF4426"/>
    <property type="match status" value="1"/>
</dbReference>
<keyword evidence="4" id="KW-1185">Reference proteome</keyword>
<sequence length="144" mass="15927">MMRTILLGLILFFSATTLHAEQFQTLKDVEVHYVAFNSTFLTPKIARSYGIKRNGYTGLINVSVLDTRQAGKPAVAARIQGQAKNLLGQTQTLAFEQVQEGEAIYYLAQLPISHEEIMTITLNVDAGLKGSGNVSFTQKFYVEP</sequence>
<evidence type="ECO:0000259" key="2">
    <source>
        <dbReference type="Pfam" id="PF14467"/>
    </source>
</evidence>
<feature type="chain" id="PRO_5030760770" evidence="1">
    <location>
        <begin position="21"/>
        <end position="144"/>
    </location>
</feature>
<dbReference type="InterPro" id="IPR025218">
    <property type="entry name" value="DUF4426"/>
</dbReference>
<feature type="signal peptide" evidence="1">
    <location>
        <begin position="1"/>
        <end position="20"/>
    </location>
</feature>
<organism evidence="3 4">
    <name type="scientific">Vibrio agarilyticus</name>
    <dbReference type="NCBI Taxonomy" id="2726741"/>
    <lineage>
        <taxon>Bacteria</taxon>
        <taxon>Pseudomonadati</taxon>
        <taxon>Pseudomonadota</taxon>
        <taxon>Gammaproteobacteria</taxon>
        <taxon>Vibrionales</taxon>
        <taxon>Vibrionaceae</taxon>
        <taxon>Vibrio</taxon>
    </lineage>
</organism>
<proteinExistence type="predicted"/>
<protein>
    <submittedName>
        <fullName evidence="3">DUF4426 domain-containing protein</fullName>
    </submittedName>
</protein>
<name>A0A7X8TQH6_9VIBR</name>
<feature type="domain" description="DUF4426" evidence="2">
    <location>
        <begin position="24"/>
        <end position="143"/>
    </location>
</feature>
<dbReference type="Gene3D" id="2.60.40.3340">
    <property type="entry name" value="Domain of unknown function DUF4426"/>
    <property type="match status" value="1"/>
</dbReference>
<evidence type="ECO:0000313" key="4">
    <source>
        <dbReference type="Proteomes" id="UP000535589"/>
    </source>
</evidence>
<dbReference type="AlphaFoldDB" id="A0A7X8TQH6"/>
<evidence type="ECO:0000256" key="1">
    <source>
        <dbReference type="SAM" id="SignalP"/>
    </source>
</evidence>
<gene>
    <name evidence="3" type="ORF">HGP28_08225</name>
</gene>
<dbReference type="EMBL" id="JABAIK010000006">
    <property type="protein sequence ID" value="NLS12885.1"/>
    <property type="molecule type" value="Genomic_DNA"/>
</dbReference>
<accession>A0A7X8TQH6</accession>
<comment type="caution">
    <text evidence="3">The sequence shown here is derived from an EMBL/GenBank/DDBJ whole genome shotgun (WGS) entry which is preliminary data.</text>
</comment>
<dbReference type="Proteomes" id="UP000535589">
    <property type="component" value="Unassembled WGS sequence"/>
</dbReference>
<evidence type="ECO:0000313" key="3">
    <source>
        <dbReference type="EMBL" id="NLS12885.1"/>
    </source>
</evidence>